<evidence type="ECO:0000256" key="9">
    <source>
        <dbReference type="ARBA" id="ARBA00022822"/>
    </source>
</evidence>
<comment type="subunit">
    <text evidence="4 15">Heterotetramer consisting of two non-identical subunits: a beta subunit (TrpG) and a large alpha subunit (TrpE).</text>
</comment>
<dbReference type="InterPro" id="IPR005256">
    <property type="entry name" value="Anth_synth_I_PabB"/>
</dbReference>
<name>A0ABP7PIQ6_9GAMM</name>
<keyword evidence="9 15" id="KW-0822">Tryptophan biosynthesis</keyword>
<evidence type="ECO:0000259" key="16">
    <source>
        <dbReference type="Pfam" id="PF00425"/>
    </source>
</evidence>
<feature type="domain" description="Anthranilate synthase component I N-terminal" evidence="17">
    <location>
        <begin position="31"/>
        <end position="174"/>
    </location>
</feature>
<protein>
    <recommendedName>
        <fullName evidence="6 15">Anthranilate synthase component 1</fullName>
        <ecNumber evidence="5 15">4.1.3.27</ecNumber>
    </recommendedName>
</protein>
<dbReference type="PRINTS" id="PR00095">
    <property type="entry name" value="ANTSNTHASEI"/>
</dbReference>
<keyword evidence="8 15" id="KW-0479">Metal-binding</keyword>
<evidence type="ECO:0000256" key="2">
    <source>
        <dbReference type="ARBA" id="ARBA00004873"/>
    </source>
</evidence>
<evidence type="ECO:0000256" key="1">
    <source>
        <dbReference type="ARBA" id="ARBA00001946"/>
    </source>
</evidence>
<dbReference type="Pfam" id="PF04715">
    <property type="entry name" value="Anth_synt_I_N"/>
    <property type="match status" value="1"/>
</dbReference>
<dbReference type="EC" id="4.1.3.27" evidence="5 15"/>
<evidence type="ECO:0000256" key="14">
    <source>
        <dbReference type="ARBA" id="ARBA00047683"/>
    </source>
</evidence>
<keyword evidence="19" id="KW-1185">Reference proteome</keyword>
<keyword evidence="7 15" id="KW-0028">Amino-acid biosynthesis</keyword>
<dbReference type="RefSeq" id="WP_344806894.1">
    <property type="nucleotide sequence ID" value="NZ_BAABBO010000011.1"/>
</dbReference>
<accession>A0ABP7PIQ6</accession>
<evidence type="ECO:0000256" key="11">
    <source>
        <dbReference type="ARBA" id="ARBA00023141"/>
    </source>
</evidence>
<dbReference type="InterPro" id="IPR006805">
    <property type="entry name" value="Anth_synth_I_N"/>
</dbReference>
<evidence type="ECO:0000256" key="7">
    <source>
        <dbReference type="ARBA" id="ARBA00022605"/>
    </source>
</evidence>
<comment type="caution">
    <text evidence="18">The sequence shown here is derived from an EMBL/GenBank/DDBJ whole genome shotgun (WGS) entry which is preliminary data.</text>
</comment>
<organism evidence="18 19">
    <name type="scientific">Allohahella marinimesophila</name>
    <dbReference type="NCBI Taxonomy" id="1054972"/>
    <lineage>
        <taxon>Bacteria</taxon>
        <taxon>Pseudomonadati</taxon>
        <taxon>Pseudomonadota</taxon>
        <taxon>Gammaproteobacteria</taxon>
        <taxon>Oceanospirillales</taxon>
        <taxon>Hahellaceae</taxon>
        <taxon>Allohahella</taxon>
    </lineage>
</organism>
<evidence type="ECO:0000313" key="18">
    <source>
        <dbReference type="EMBL" id="GAA3966312.1"/>
    </source>
</evidence>
<dbReference type="Proteomes" id="UP001501337">
    <property type="component" value="Unassembled WGS sequence"/>
</dbReference>
<comment type="pathway">
    <text evidence="2 15">Amino-acid biosynthesis; L-tryptophan biosynthesis; L-tryptophan from chorismate: step 1/5.</text>
</comment>
<dbReference type="Gene3D" id="3.60.120.10">
    <property type="entry name" value="Anthranilate synthase"/>
    <property type="match status" value="1"/>
</dbReference>
<comment type="similarity">
    <text evidence="3 15">Belongs to the anthranilate synthase component I family.</text>
</comment>
<evidence type="ECO:0000256" key="13">
    <source>
        <dbReference type="ARBA" id="ARBA00025634"/>
    </source>
</evidence>
<dbReference type="InterPro" id="IPR005801">
    <property type="entry name" value="ADC_synthase"/>
</dbReference>
<dbReference type="InterPro" id="IPR015890">
    <property type="entry name" value="Chorismate_C"/>
</dbReference>
<gene>
    <name evidence="15 18" type="primary">trpE</name>
    <name evidence="18" type="ORF">GCM10022278_25260</name>
</gene>
<keyword evidence="10 15" id="KW-0460">Magnesium</keyword>
<keyword evidence="12 15" id="KW-0456">Lyase</keyword>
<dbReference type="EMBL" id="BAABBO010000011">
    <property type="protein sequence ID" value="GAA3966312.1"/>
    <property type="molecule type" value="Genomic_DNA"/>
</dbReference>
<dbReference type="PANTHER" id="PTHR11236">
    <property type="entry name" value="AMINOBENZOATE/ANTHRANILATE SYNTHASE"/>
    <property type="match status" value="1"/>
</dbReference>
<dbReference type="SUPFAM" id="SSF56322">
    <property type="entry name" value="ADC synthase"/>
    <property type="match status" value="1"/>
</dbReference>
<evidence type="ECO:0000313" key="19">
    <source>
        <dbReference type="Proteomes" id="UP001501337"/>
    </source>
</evidence>
<evidence type="ECO:0000256" key="10">
    <source>
        <dbReference type="ARBA" id="ARBA00022842"/>
    </source>
</evidence>
<comment type="cofactor">
    <cofactor evidence="1 15">
        <name>Mg(2+)</name>
        <dbReference type="ChEBI" id="CHEBI:18420"/>
    </cofactor>
</comment>
<reference evidence="19" key="1">
    <citation type="journal article" date="2019" name="Int. J. Syst. Evol. Microbiol.">
        <title>The Global Catalogue of Microorganisms (GCM) 10K type strain sequencing project: providing services to taxonomists for standard genome sequencing and annotation.</title>
        <authorList>
            <consortium name="The Broad Institute Genomics Platform"/>
            <consortium name="The Broad Institute Genome Sequencing Center for Infectious Disease"/>
            <person name="Wu L."/>
            <person name="Ma J."/>
        </authorList>
    </citation>
    <scope>NUCLEOTIDE SEQUENCE [LARGE SCALE GENOMIC DNA]</scope>
    <source>
        <strain evidence="19">JCM 17555</strain>
    </source>
</reference>
<evidence type="ECO:0000256" key="5">
    <source>
        <dbReference type="ARBA" id="ARBA00012266"/>
    </source>
</evidence>
<dbReference type="NCBIfam" id="TIGR00564">
    <property type="entry name" value="trpE_most"/>
    <property type="match status" value="1"/>
</dbReference>
<evidence type="ECO:0000256" key="15">
    <source>
        <dbReference type="RuleBase" id="RU364045"/>
    </source>
</evidence>
<comment type="catalytic activity">
    <reaction evidence="14 15">
        <text>chorismate + L-glutamine = anthranilate + pyruvate + L-glutamate + H(+)</text>
        <dbReference type="Rhea" id="RHEA:21732"/>
        <dbReference type="ChEBI" id="CHEBI:15361"/>
        <dbReference type="ChEBI" id="CHEBI:15378"/>
        <dbReference type="ChEBI" id="CHEBI:16567"/>
        <dbReference type="ChEBI" id="CHEBI:29748"/>
        <dbReference type="ChEBI" id="CHEBI:29985"/>
        <dbReference type="ChEBI" id="CHEBI:58359"/>
        <dbReference type="EC" id="4.1.3.27"/>
    </reaction>
</comment>
<evidence type="ECO:0000256" key="8">
    <source>
        <dbReference type="ARBA" id="ARBA00022723"/>
    </source>
</evidence>
<evidence type="ECO:0000256" key="12">
    <source>
        <dbReference type="ARBA" id="ARBA00023239"/>
    </source>
</evidence>
<evidence type="ECO:0000256" key="4">
    <source>
        <dbReference type="ARBA" id="ARBA00011575"/>
    </source>
</evidence>
<evidence type="ECO:0000256" key="3">
    <source>
        <dbReference type="ARBA" id="ARBA00009562"/>
    </source>
</evidence>
<evidence type="ECO:0000256" key="6">
    <source>
        <dbReference type="ARBA" id="ARBA00020653"/>
    </source>
</evidence>
<dbReference type="InterPro" id="IPR019999">
    <property type="entry name" value="Anth_synth_I-like"/>
</dbReference>
<dbReference type="PANTHER" id="PTHR11236:SF48">
    <property type="entry name" value="ISOCHORISMATE SYNTHASE MENF"/>
    <property type="match status" value="1"/>
</dbReference>
<feature type="domain" description="Chorismate-utilising enzyme C-terminal" evidence="16">
    <location>
        <begin position="229"/>
        <end position="482"/>
    </location>
</feature>
<evidence type="ECO:0000259" key="17">
    <source>
        <dbReference type="Pfam" id="PF04715"/>
    </source>
</evidence>
<comment type="function">
    <text evidence="13 15">Part of a heterotetrameric complex that catalyzes the two-step biosynthesis of anthranilate, an intermediate in the biosynthesis of L-tryptophan. In the first step, the glutamine-binding beta subunit (TrpG) of anthranilate synthase (AS) provides the glutamine amidotransferase activity which generates ammonia as a substrate that, along with chorismate, is used in the second step, catalyzed by the large alpha subunit of AS (TrpE) to produce anthranilate. In the absence of TrpG, TrpE can synthesize anthranilate directly from chorismate and high concentrations of ammonia.</text>
</comment>
<dbReference type="Pfam" id="PF00425">
    <property type="entry name" value="Chorismate_bind"/>
    <property type="match status" value="1"/>
</dbReference>
<sequence>MSIPTIDQARLDQFGREDYNRVPIVREVMADLDTPLSTYLKLGKQPLSYLLESVQGGEKWGRYSIIGLPCRHFLRISGHDVEIGCDGQVTDSFTCEDPLAVVAEYQSRFRCPELDDMPRFHGGLVGYFGYDTVRYVEKRLQHTQPTDDAIGTPDIYLMVSDELVVFDNLSGKLLLMHHCDPADPEALAKAEDRLDELERRLREPLPDHSLHVGQATQAVEDDFRSASTREGYEAGVEKIREYIKAGDIMQAVLSQRMSVEFKAEPINLYRALRCLNPSPYMYYLDFGDFHIVGSSPEILTRLEEGIVTVRPIAGTRPRGANEAEDQALEKELLADPKELAEHLMLIDLGRNDVGRVADISSVKLTEKMVIERYSHVMHIVSNVIGKLKQGMSALDVLAATLPAGTLSGAPKVRAMEIIDELEPVKRGIYGGAIGYLSWQGNMDTAIAIRTAVIKNDMLYVQAGAGIVADSVPATEWEETLNKGRAVIRAVALAQRGL</sequence>
<proteinExistence type="inferred from homology"/>
<keyword evidence="11 15" id="KW-0057">Aromatic amino acid biosynthesis</keyword>